<organism evidence="13 15">
    <name type="scientific">Dracunculus medinensis</name>
    <name type="common">Guinea worm</name>
    <dbReference type="NCBI Taxonomy" id="318479"/>
    <lineage>
        <taxon>Eukaryota</taxon>
        <taxon>Metazoa</taxon>
        <taxon>Ecdysozoa</taxon>
        <taxon>Nematoda</taxon>
        <taxon>Chromadorea</taxon>
        <taxon>Rhabditida</taxon>
        <taxon>Spirurina</taxon>
        <taxon>Dracunculoidea</taxon>
        <taxon>Dracunculidae</taxon>
        <taxon>Dracunculus</taxon>
    </lineage>
</organism>
<sequence length="222" mass="26177">MRNYVKFSDIKCERQPLLFSNPNPEIEHNFPSDVSHPKSLDSLQSYTVSCCKGSSHERLCRICHCPSSLNDNLISPCRCSGSLKYVHMSCLLHWLTICSRKLKRPAICELCLYRYHRRRLFKVLFTFFLTLIQIIYSNQFVSKDWQSILSSTTLTAAIIFFLGLFVAMYIHFKIDISLIGYLIQCWRNNHDWIIEEYCPTQDLRYSLKLKQIRRKINGICLF</sequence>
<dbReference type="InterPro" id="IPR013083">
    <property type="entry name" value="Znf_RING/FYVE/PHD"/>
</dbReference>
<keyword evidence="6" id="KW-0833">Ubl conjugation pathway</keyword>
<accession>A0A158Q2V3</accession>
<dbReference type="Pfam" id="PF12906">
    <property type="entry name" value="RINGv"/>
    <property type="match status" value="1"/>
</dbReference>
<evidence type="ECO:0000256" key="8">
    <source>
        <dbReference type="ARBA" id="ARBA00022989"/>
    </source>
</evidence>
<evidence type="ECO:0000256" key="5">
    <source>
        <dbReference type="ARBA" id="ARBA00022771"/>
    </source>
</evidence>
<keyword evidence="3 10" id="KW-0812">Transmembrane</keyword>
<dbReference type="GO" id="GO:0016020">
    <property type="term" value="C:membrane"/>
    <property type="evidence" value="ECO:0007669"/>
    <property type="project" value="UniProtKB-SubCell"/>
</dbReference>
<feature type="transmembrane region" description="Helical" evidence="10">
    <location>
        <begin position="148"/>
        <end position="170"/>
    </location>
</feature>
<dbReference type="PANTHER" id="PTHR46065:SF3">
    <property type="entry name" value="FI20425P1"/>
    <property type="match status" value="1"/>
</dbReference>
<keyword evidence="5" id="KW-0863">Zinc-finger</keyword>
<keyword evidence="4" id="KW-0479">Metal-binding</keyword>
<dbReference type="AlphaFoldDB" id="A0A158Q2V3"/>
<evidence type="ECO:0000313" key="14">
    <source>
        <dbReference type="Proteomes" id="UP000274756"/>
    </source>
</evidence>
<keyword evidence="9 10" id="KW-0472">Membrane</keyword>
<dbReference type="GO" id="GO:0016740">
    <property type="term" value="F:transferase activity"/>
    <property type="evidence" value="ECO:0007669"/>
    <property type="project" value="UniProtKB-KW"/>
</dbReference>
<dbReference type="SMART" id="SM00744">
    <property type="entry name" value="RINGv"/>
    <property type="match status" value="1"/>
</dbReference>
<evidence type="ECO:0000313" key="12">
    <source>
        <dbReference type="EMBL" id="VDN55292.1"/>
    </source>
</evidence>
<keyword evidence="8 10" id="KW-1133">Transmembrane helix</keyword>
<dbReference type="SUPFAM" id="SSF57850">
    <property type="entry name" value="RING/U-box"/>
    <property type="match status" value="1"/>
</dbReference>
<keyword evidence="7" id="KW-0862">Zinc</keyword>
<dbReference type="WBParaSite" id="DME_0000090501-mRNA-1">
    <property type="protein sequence ID" value="DME_0000090501-mRNA-1"/>
    <property type="gene ID" value="DME_0000090501"/>
</dbReference>
<evidence type="ECO:0000256" key="3">
    <source>
        <dbReference type="ARBA" id="ARBA00022692"/>
    </source>
</evidence>
<dbReference type="FunFam" id="3.30.40.10:FF:000571">
    <property type="entry name" value="Zinc finger, C3HC4 type"/>
    <property type="match status" value="1"/>
</dbReference>
<evidence type="ECO:0000313" key="15">
    <source>
        <dbReference type="WBParaSite" id="DME_0000090501-mRNA-1"/>
    </source>
</evidence>
<dbReference type="Proteomes" id="UP000274756">
    <property type="component" value="Unassembled WGS sequence"/>
</dbReference>
<feature type="transmembrane region" description="Helical" evidence="10">
    <location>
        <begin position="120"/>
        <end position="136"/>
    </location>
</feature>
<proteinExistence type="predicted"/>
<evidence type="ECO:0000256" key="4">
    <source>
        <dbReference type="ARBA" id="ARBA00022723"/>
    </source>
</evidence>
<gene>
    <name evidence="12" type="ORF">DME_LOCUS5265</name>
</gene>
<protein>
    <submittedName>
        <fullName evidence="15">RING-CH-type domain-containing protein</fullName>
    </submittedName>
</protein>
<feature type="domain" description="RING-CH-type" evidence="11">
    <location>
        <begin position="52"/>
        <end position="118"/>
    </location>
</feature>
<evidence type="ECO:0000256" key="2">
    <source>
        <dbReference type="ARBA" id="ARBA00022679"/>
    </source>
</evidence>
<keyword evidence="14" id="KW-1185">Reference proteome</keyword>
<evidence type="ECO:0000256" key="10">
    <source>
        <dbReference type="SAM" id="Phobius"/>
    </source>
</evidence>
<evidence type="ECO:0000256" key="1">
    <source>
        <dbReference type="ARBA" id="ARBA00004141"/>
    </source>
</evidence>
<evidence type="ECO:0000256" key="7">
    <source>
        <dbReference type="ARBA" id="ARBA00022833"/>
    </source>
</evidence>
<dbReference type="Gene3D" id="3.30.40.10">
    <property type="entry name" value="Zinc/RING finger domain, C3HC4 (zinc finger)"/>
    <property type="match status" value="1"/>
</dbReference>
<keyword evidence="2" id="KW-0808">Transferase</keyword>
<reference evidence="15" key="1">
    <citation type="submission" date="2016-04" db="UniProtKB">
        <authorList>
            <consortium name="WormBaseParasite"/>
        </authorList>
    </citation>
    <scope>IDENTIFICATION</scope>
</reference>
<dbReference type="CDD" id="cd16495">
    <property type="entry name" value="RING_CH-C4HC3_MARCH"/>
    <property type="match status" value="1"/>
</dbReference>
<dbReference type="STRING" id="318479.A0A158Q2V3"/>
<dbReference type="InterPro" id="IPR011016">
    <property type="entry name" value="Znf_RING-CH"/>
</dbReference>
<comment type="subcellular location">
    <subcellularLocation>
        <location evidence="1">Membrane</location>
        <topology evidence="1">Multi-pass membrane protein</topology>
    </subcellularLocation>
</comment>
<name>A0A158Q2V3_DRAME</name>
<dbReference type="OrthoDB" id="5807876at2759"/>
<evidence type="ECO:0000313" key="13">
    <source>
        <dbReference type="Proteomes" id="UP000038040"/>
    </source>
</evidence>
<evidence type="ECO:0000256" key="9">
    <source>
        <dbReference type="ARBA" id="ARBA00023136"/>
    </source>
</evidence>
<reference evidence="12 14" key="2">
    <citation type="submission" date="2018-11" db="EMBL/GenBank/DDBJ databases">
        <authorList>
            <consortium name="Pathogen Informatics"/>
        </authorList>
    </citation>
    <scope>NUCLEOTIDE SEQUENCE [LARGE SCALE GENOMIC DNA]</scope>
</reference>
<dbReference type="EMBL" id="UYYG01001152">
    <property type="protein sequence ID" value="VDN55292.1"/>
    <property type="molecule type" value="Genomic_DNA"/>
</dbReference>
<evidence type="ECO:0000256" key="6">
    <source>
        <dbReference type="ARBA" id="ARBA00022786"/>
    </source>
</evidence>
<dbReference type="PANTHER" id="PTHR46065">
    <property type="entry name" value="E3 UBIQUITIN-PROTEIN LIGASE MARCH 2/3 FAMILY MEMBER"/>
    <property type="match status" value="1"/>
</dbReference>
<evidence type="ECO:0000259" key="11">
    <source>
        <dbReference type="PROSITE" id="PS51292"/>
    </source>
</evidence>
<dbReference type="PROSITE" id="PS51292">
    <property type="entry name" value="ZF_RING_CH"/>
    <property type="match status" value="1"/>
</dbReference>
<dbReference type="Proteomes" id="UP000038040">
    <property type="component" value="Unplaced"/>
</dbReference>
<dbReference type="GO" id="GO:0008270">
    <property type="term" value="F:zinc ion binding"/>
    <property type="evidence" value="ECO:0007669"/>
    <property type="project" value="UniProtKB-KW"/>
</dbReference>